<comment type="caution">
    <text evidence="1">The sequence shown here is derived from an EMBL/GenBank/DDBJ whole genome shotgun (WGS) entry which is preliminary data.</text>
</comment>
<evidence type="ECO:0008006" key="3">
    <source>
        <dbReference type="Google" id="ProtNLM"/>
    </source>
</evidence>
<dbReference type="Proteomes" id="UP000552241">
    <property type="component" value="Unassembled WGS sequence"/>
</dbReference>
<dbReference type="RefSeq" id="WP_182043972.1">
    <property type="nucleotide sequence ID" value="NZ_JACDZE010000004.1"/>
</dbReference>
<evidence type="ECO:0000313" key="1">
    <source>
        <dbReference type="EMBL" id="MBA5630375.1"/>
    </source>
</evidence>
<dbReference type="InterPro" id="IPR029063">
    <property type="entry name" value="SAM-dependent_MTases_sf"/>
</dbReference>
<dbReference type="SUPFAM" id="SSF53335">
    <property type="entry name" value="S-adenosyl-L-methionine-dependent methyltransferases"/>
    <property type="match status" value="1"/>
</dbReference>
<dbReference type="Gene3D" id="3.40.50.150">
    <property type="entry name" value="Vaccinia Virus protein VP39"/>
    <property type="match status" value="1"/>
</dbReference>
<protein>
    <recommendedName>
        <fullName evidence="3">Methyltransferase domain-containing protein</fullName>
    </recommendedName>
</protein>
<dbReference type="EMBL" id="JACDZE010000004">
    <property type="protein sequence ID" value="MBA5630375.1"/>
    <property type="molecule type" value="Genomic_DNA"/>
</dbReference>
<accession>A0A838ZTP5</accession>
<organism evidence="1 2">
    <name type="scientific">Moheibacter lacus</name>
    <dbReference type="NCBI Taxonomy" id="2745851"/>
    <lineage>
        <taxon>Bacteria</taxon>
        <taxon>Pseudomonadati</taxon>
        <taxon>Bacteroidota</taxon>
        <taxon>Flavobacteriia</taxon>
        <taxon>Flavobacteriales</taxon>
        <taxon>Weeksellaceae</taxon>
        <taxon>Moheibacter</taxon>
    </lineage>
</organism>
<keyword evidence="2" id="KW-1185">Reference proteome</keyword>
<reference evidence="1 2" key="1">
    <citation type="submission" date="2020-07" db="EMBL/GenBank/DDBJ databases">
        <title>Moheibacter lacus sp. nov., a member of the family Flavobacteriaceae isolated from freshwater lake sediment.</title>
        <authorList>
            <person name="Liu Y."/>
        </authorList>
    </citation>
    <scope>NUCLEOTIDE SEQUENCE [LARGE SCALE GENOMIC DNA]</scope>
    <source>
        <strain evidence="1 2">BDHS18</strain>
    </source>
</reference>
<name>A0A838ZTP5_9FLAO</name>
<dbReference type="AlphaFoldDB" id="A0A838ZTP5"/>
<gene>
    <name evidence="1" type="ORF">HU137_11380</name>
</gene>
<proteinExistence type="predicted"/>
<evidence type="ECO:0000313" key="2">
    <source>
        <dbReference type="Proteomes" id="UP000552241"/>
    </source>
</evidence>
<sequence>MALERRKANTIPIPWGEEEEVILLSYLKKEAFDAKLLRELFPNRTLPSIRSKVRKLRIKHDLFGESYRGHKENFTLKIAQVAKPKSVFDAYAGAGHQTFEWISVADTVYASEKMKSKLKQFEKTANEKGFEKIDTKDNLWKLYKKEKKQVFFFIGDAIDAAADLKVNKVRIDLIDLDTCGSTLPILPTLLILLKPKHLLITHGEFHSMRFKREDVLRRLLMHRDIKENPLPLEVDEMSKELDKAVKIAGLRAHNETVNSFWLTLMDETWLGSRFHGMLRRYYKVSKPPATSDCLNELSNS</sequence>